<dbReference type="GO" id="GO:0008237">
    <property type="term" value="F:metallopeptidase activity"/>
    <property type="evidence" value="ECO:0007669"/>
    <property type="project" value="UniProtKB-KW"/>
</dbReference>
<reference evidence="8 9" key="1">
    <citation type="journal article" date="2017" name="ISME J.">
        <title>Potential for microbial H2 and metal transformations associated with novel bacteria and archaea in deep terrestrial subsurface sediments.</title>
        <authorList>
            <person name="Hernsdorf A.W."/>
            <person name="Amano Y."/>
            <person name="Miyakawa K."/>
            <person name="Ise K."/>
            <person name="Suzuki Y."/>
            <person name="Anantharaman K."/>
            <person name="Probst A."/>
            <person name="Burstein D."/>
            <person name="Thomas B.C."/>
            <person name="Banfield J.F."/>
        </authorList>
    </citation>
    <scope>NUCLEOTIDE SEQUENCE [LARGE SCALE GENOMIC DNA]</scope>
    <source>
        <strain evidence="8">HGW-Dojkabacteria-1</strain>
    </source>
</reference>
<keyword evidence="3" id="KW-0378">Hydrolase</keyword>
<evidence type="ECO:0000313" key="9">
    <source>
        <dbReference type="Proteomes" id="UP000233417"/>
    </source>
</evidence>
<sequence length="213" mass="23710">MLPREKLFLKGVDSLSDSELIQLLVGSGIKGSNFQKISKCTLSFVRKSLKDGGDINVKEMVKVRGVGIVTATRIVAGIELGRRVYGIFDSQKVRITQSKDAYEIFKDMENLKKEKVDILCLNSRFEYISRETVAVGSINCANVLPREVLYPAIVNNSSFILIAHNHPSGDSTPSNEDVLFTKRILESLELVGIQLLDHLIIGKNRWDTVNVMG</sequence>
<evidence type="ECO:0000256" key="6">
    <source>
        <dbReference type="RuleBase" id="RU003797"/>
    </source>
</evidence>
<name>A0A2N2F4H9_9BACT</name>
<keyword evidence="4" id="KW-0862">Zinc</keyword>
<dbReference type="EMBL" id="PHAO01000001">
    <property type="protein sequence ID" value="PKN03056.1"/>
    <property type="molecule type" value="Genomic_DNA"/>
</dbReference>
<dbReference type="Gene3D" id="3.40.140.10">
    <property type="entry name" value="Cytidine Deaminase, domain 2"/>
    <property type="match status" value="1"/>
</dbReference>
<dbReference type="InterPro" id="IPR046778">
    <property type="entry name" value="UPF0758_N"/>
</dbReference>
<dbReference type="Pfam" id="PF20582">
    <property type="entry name" value="UPF0758_N"/>
    <property type="match status" value="1"/>
</dbReference>
<evidence type="ECO:0000256" key="1">
    <source>
        <dbReference type="ARBA" id="ARBA00022670"/>
    </source>
</evidence>
<dbReference type="GO" id="GO:0046872">
    <property type="term" value="F:metal ion binding"/>
    <property type="evidence" value="ECO:0007669"/>
    <property type="project" value="UniProtKB-KW"/>
</dbReference>
<dbReference type="PANTHER" id="PTHR30471">
    <property type="entry name" value="DNA REPAIR PROTEIN RADC"/>
    <property type="match status" value="1"/>
</dbReference>
<dbReference type="InterPro" id="IPR025657">
    <property type="entry name" value="RadC_JAB"/>
</dbReference>
<evidence type="ECO:0000256" key="4">
    <source>
        <dbReference type="ARBA" id="ARBA00022833"/>
    </source>
</evidence>
<evidence type="ECO:0000259" key="7">
    <source>
        <dbReference type="PROSITE" id="PS50249"/>
    </source>
</evidence>
<keyword evidence="5" id="KW-0482">Metalloprotease</keyword>
<dbReference type="NCBIfam" id="TIGR00608">
    <property type="entry name" value="radc"/>
    <property type="match status" value="1"/>
</dbReference>
<dbReference type="PANTHER" id="PTHR30471:SF3">
    <property type="entry name" value="UPF0758 PROTEIN YEES-RELATED"/>
    <property type="match status" value="1"/>
</dbReference>
<dbReference type="InterPro" id="IPR037518">
    <property type="entry name" value="MPN"/>
</dbReference>
<dbReference type="Pfam" id="PF04002">
    <property type="entry name" value="RadC"/>
    <property type="match status" value="1"/>
</dbReference>
<dbReference type="CDD" id="cd08071">
    <property type="entry name" value="MPN_DUF2466"/>
    <property type="match status" value="1"/>
</dbReference>
<organism evidence="8 9">
    <name type="scientific">Candidatus Dojkabacteria bacterium HGW-Dojkabacteria-1</name>
    <dbReference type="NCBI Taxonomy" id="2013761"/>
    <lineage>
        <taxon>Bacteria</taxon>
        <taxon>Candidatus Dojkabacteria</taxon>
    </lineage>
</organism>
<evidence type="ECO:0000256" key="2">
    <source>
        <dbReference type="ARBA" id="ARBA00022723"/>
    </source>
</evidence>
<comment type="similarity">
    <text evidence="6">Belongs to the UPF0758 family.</text>
</comment>
<gene>
    <name evidence="8" type="ORF">CVU76_03470</name>
</gene>
<evidence type="ECO:0000256" key="5">
    <source>
        <dbReference type="ARBA" id="ARBA00023049"/>
    </source>
</evidence>
<dbReference type="AlphaFoldDB" id="A0A2N2F4H9"/>
<keyword evidence="2" id="KW-0479">Metal-binding</keyword>
<evidence type="ECO:0000256" key="3">
    <source>
        <dbReference type="ARBA" id="ARBA00022801"/>
    </source>
</evidence>
<keyword evidence="1" id="KW-0645">Protease</keyword>
<dbReference type="PROSITE" id="PS01302">
    <property type="entry name" value="UPF0758"/>
    <property type="match status" value="1"/>
</dbReference>
<dbReference type="Proteomes" id="UP000233417">
    <property type="component" value="Unassembled WGS sequence"/>
</dbReference>
<dbReference type="InterPro" id="IPR001405">
    <property type="entry name" value="UPF0758"/>
</dbReference>
<protein>
    <recommendedName>
        <fullName evidence="7">MPN domain-containing protein</fullName>
    </recommendedName>
</protein>
<accession>A0A2N2F4H9</accession>
<dbReference type="GO" id="GO:0006508">
    <property type="term" value="P:proteolysis"/>
    <property type="evidence" value="ECO:0007669"/>
    <property type="project" value="UniProtKB-KW"/>
</dbReference>
<proteinExistence type="inferred from homology"/>
<comment type="caution">
    <text evidence="8">The sequence shown here is derived from an EMBL/GenBank/DDBJ whole genome shotgun (WGS) entry which is preliminary data.</text>
</comment>
<dbReference type="PROSITE" id="PS50249">
    <property type="entry name" value="MPN"/>
    <property type="match status" value="1"/>
</dbReference>
<dbReference type="InterPro" id="IPR020891">
    <property type="entry name" value="UPF0758_CS"/>
</dbReference>
<evidence type="ECO:0000313" key="8">
    <source>
        <dbReference type="EMBL" id="PKN03056.1"/>
    </source>
</evidence>
<feature type="domain" description="MPN" evidence="7">
    <location>
        <begin position="94"/>
        <end position="213"/>
    </location>
</feature>
<dbReference type="NCBIfam" id="NF000642">
    <property type="entry name" value="PRK00024.1"/>
    <property type="match status" value="1"/>
</dbReference>